<dbReference type="EMBL" id="MPUH01000095">
    <property type="protein sequence ID" value="OMJ90793.1"/>
    <property type="molecule type" value="Genomic_DNA"/>
</dbReference>
<keyword evidence="1" id="KW-0106">Calcium</keyword>
<dbReference type="Gene3D" id="1.10.238.10">
    <property type="entry name" value="EF-hand"/>
    <property type="match status" value="2"/>
</dbReference>
<dbReference type="PROSITE" id="PS50222">
    <property type="entry name" value="EF_HAND_2"/>
    <property type="match status" value="2"/>
</dbReference>
<dbReference type="PROSITE" id="PS00018">
    <property type="entry name" value="EF_HAND_1"/>
    <property type="match status" value="2"/>
</dbReference>
<evidence type="ECO:0000313" key="3">
    <source>
        <dbReference type="EMBL" id="OMJ90793.1"/>
    </source>
</evidence>
<comment type="caution">
    <text evidence="3">The sequence shown here is derived from an EMBL/GenBank/DDBJ whole genome shotgun (WGS) entry which is preliminary data.</text>
</comment>
<dbReference type="SMART" id="SM00054">
    <property type="entry name" value="EFh"/>
    <property type="match status" value="5"/>
</dbReference>
<dbReference type="CDD" id="cd00051">
    <property type="entry name" value="EFh"/>
    <property type="match status" value="1"/>
</dbReference>
<accession>A0A1R2CP85</accession>
<reference evidence="3 4" key="1">
    <citation type="submission" date="2016-11" db="EMBL/GenBank/DDBJ databases">
        <title>The macronuclear genome of Stentor coeruleus: a giant cell with tiny introns.</title>
        <authorList>
            <person name="Slabodnick M."/>
            <person name="Ruby J.G."/>
            <person name="Reiff S.B."/>
            <person name="Swart E.C."/>
            <person name="Gosai S."/>
            <person name="Prabakaran S."/>
            <person name="Witkowska E."/>
            <person name="Larue G.E."/>
            <person name="Fisher S."/>
            <person name="Freeman R.M."/>
            <person name="Gunawardena J."/>
            <person name="Chu W."/>
            <person name="Stover N.A."/>
            <person name="Gregory B.D."/>
            <person name="Nowacki M."/>
            <person name="Derisi J."/>
            <person name="Roy S.W."/>
            <person name="Marshall W.F."/>
            <person name="Sood P."/>
        </authorList>
    </citation>
    <scope>NUCLEOTIDE SEQUENCE [LARGE SCALE GENOMIC DNA]</scope>
    <source>
        <strain evidence="3">WM001</strain>
    </source>
</reference>
<name>A0A1R2CP85_9CILI</name>
<dbReference type="SUPFAM" id="SSF47473">
    <property type="entry name" value="EF-hand"/>
    <property type="match status" value="1"/>
</dbReference>
<keyword evidence="4" id="KW-1185">Reference proteome</keyword>
<gene>
    <name evidence="3" type="ORF">SteCoe_6773</name>
</gene>
<dbReference type="GO" id="GO:0005509">
    <property type="term" value="F:calcium ion binding"/>
    <property type="evidence" value="ECO:0007669"/>
    <property type="project" value="InterPro"/>
</dbReference>
<dbReference type="InterPro" id="IPR011992">
    <property type="entry name" value="EF-hand-dom_pair"/>
</dbReference>
<evidence type="ECO:0000259" key="2">
    <source>
        <dbReference type="PROSITE" id="PS50222"/>
    </source>
</evidence>
<sequence>MNIVVIKSPVSSNDWIDLIKDLQKSDSADDLIALLTKYPSWQALPSNLEEMFVQECFLLIKNLLIIKPSINIFTSLFSQNGSESLEHRNQVLTSIIYLINQLIKIQSSIRMWLQKKKYQKILIKQGIKPVKTLSSKDILILISHLFKKHKLSLEEVFRITDKNYTGKVSYKDFLSFIQNLNLKIPSFFISRFLRIIDEDNTGILTSEDYYNTLIAYNIQTEDLKTIQEKLKEQVLVKYIKSLKSKNIDPLHVFSLCDIDYSGCISLIELDKYVKLLDLRLKDKEIYVLMELLDINGNGEISKQEYVLYMDNGARGLFEIEKVFGTETGVLVNTSCNIVSKLEIGNTTLFDILDQVEDFVTRNELEIIFRNTNPALTQNDINSIINCINRNNEMLEITKDKIEDFCIEFTESNMLTEKQYIKRFGFWLKKKNLRIQDVVYREGLKGFIDPIIIDGILKRYAEFNDNQIRRVKSLFGIKNPISLSVFLMIFDTEKPQEKFHYLLKSKGMNLEDFFDRANKKNSDRISATDFRILAMTIFENIDIMLIDNLLLMFPTSRIDKNVFIKVYELEPIPQKLIPKTPVRLRSSLYFLGSDKSADDFKKLIEKCDKTKSLYISLEKYNFLLDQIIDLKSFTQLFSSFGLEFSSAQNIFTILDKGSVGVIYGYMLALALDLVFKPVISIPTQYNSFASNDCIYIIKKLLSKLVSGIPIHKNFIDLKSIVSYENSLNLYLTQKESEKLAEIMPNPCYYYQLVGTLQSFSQIRYISHDETIRWYILRNKIKEQAYEYFSIDCQEKLSRLAFLYRFSQYFTKIEANSIYTYVYGNEDLKPLYHFYSIFDCELSSLYTKPAKTIYLPVKTKQSNSDLTEFLTKFAKMFSKSLDCYNMTMADENTIDGFAKVFEEKIGLPACESEKYFRSFKLTANHRIRLYHILYVLDSYGLSSMVIENITKYFKSLIVSQYPYGISVLYYLKFSLKGLIKTEDLMLAFEFMGEDTVEFVENLDVEKRGWVYGFELAYFIDKIDCEISYKQKSNDILTSLSEIYTQNIDEYTEDELKEILSFDDFFIKISRNANIRDIKALWDQILPKNQSKLPFYTFLGVIYQHIPPSPSIKSLKTI</sequence>
<feature type="domain" description="EF-hand" evidence="2">
    <location>
        <begin position="280"/>
        <end position="315"/>
    </location>
</feature>
<dbReference type="OrthoDB" id="427950at2759"/>
<dbReference type="PROSITE" id="PS50096">
    <property type="entry name" value="IQ"/>
    <property type="match status" value="1"/>
</dbReference>
<evidence type="ECO:0000313" key="4">
    <source>
        <dbReference type="Proteomes" id="UP000187209"/>
    </source>
</evidence>
<protein>
    <recommendedName>
        <fullName evidence="2">EF-hand domain-containing protein</fullName>
    </recommendedName>
</protein>
<proteinExistence type="predicted"/>
<feature type="domain" description="EF-hand" evidence="2">
    <location>
        <begin position="148"/>
        <end position="183"/>
    </location>
</feature>
<dbReference type="Proteomes" id="UP000187209">
    <property type="component" value="Unassembled WGS sequence"/>
</dbReference>
<dbReference type="InterPro" id="IPR018247">
    <property type="entry name" value="EF_Hand_1_Ca_BS"/>
</dbReference>
<dbReference type="InterPro" id="IPR002048">
    <property type="entry name" value="EF_hand_dom"/>
</dbReference>
<organism evidence="3 4">
    <name type="scientific">Stentor coeruleus</name>
    <dbReference type="NCBI Taxonomy" id="5963"/>
    <lineage>
        <taxon>Eukaryota</taxon>
        <taxon>Sar</taxon>
        <taxon>Alveolata</taxon>
        <taxon>Ciliophora</taxon>
        <taxon>Postciliodesmatophora</taxon>
        <taxon>Heterotrichea</taxon>
        <taxon>Heterotrichida</taxon>
        <taxon>Stentoridae</taxon>
        <taxon>Stentor</taxon>
    </lineage>
</organism>
<dbReference type="AlphaFoldDB" id="A0A1R2CP85"/>
<dbReference type="Pfam" id="PF13499">
    <property type="entry name" value="EF-hand_7"/>
    <property type="match status" value="1"/>
</dbReference>
<evidence type="ECO:0000256" key="1">
    <source>
        <dbReference type="ARBA" id="ARBA00022837"/>
    </source>
</evidence>